<dbReference type="KEGG" id="nai:NECAME_01486"/>
<keyword evidence="2" id="KW-1185">Reference proteome</keyword>
<sequence length="150" mass="16897">MMVADCYLLIWLNGRYSLCCRRQNMDIELWSSPSLLVHFTKILATEECLKSVTPANLAQCYNVRIHKSCTTLEVGIKAMSITVLNEPQLPAEISDLLLSRTINCLVPSERPQPPSHITQIWPHCEHRHLVNAVPPGANLSVTTTDVDNYK</sequence>
<dbReference type="GeneID" id="25341528"/>
<reference evidence="2" key="1">
    <citation type="journal article" date="2014" name="Nat. Genet.">
        <title>Genome of the human hookworm Necator americanus.</title>
        <authorList>
            <person name="Tang Y.T."/>
            <person name="Gao X."/>
            <person name="Rosa B.A."/>
            <person name="Abubucker S."/>
            <person name="Hallsworth-Pepin K."/>
            <person name="Martin J."/>
            <person name="Tyagi R."/>
            <person name="Heizer E."/>
            <person name="Zhang X."/>
            <person name="Bhonagiri-Palsikar V."/>
            <person name="Minx P."/>
            <person name="Warren W.C."/>
            <person name="Wang Q."/>
            <person name="Zhan B."/>
            <person name="Hotez P.J."/>
            <person name="Sternberg P.W."/>
            <person name="Dougall A."/>
            <person name="Gaze S.T."/>
            <person name="Mulvenna J."/>
            <person name="Sotillo J."/>
            <person name="Ranganathan S."/>
            <person name="Rabelo E.M."/>
            <person name="Wilson R.K."/>
            <person name="Felgner P.L."/>
            <person name="Bethony J."/>
            <person name="Hawdon J.M."/>
            <person name="Gasser R.B."/>
            <person name="Loukas A."/>
            <person name="Mitreva M."/>
        </authorList>
    </citation>
    <scope>NUCLEOTIDE SEQUENCE [LARGE SCALE GENOMIC DNA]</scope>
</reference>
<protein>
    <submittedName>
        <fullName evidence="1">Uncharacterized protein</fullName>
    </submittedName>
</protein>
<proteinExistence type="predicted"/>
<dbReference type="EMBL" id="KI657838">
    <property type="protein sequence ID" value="ETN84926.1"/>
    <property type="molecule type" value="Genomic_DNA"/>
</dbReference>
<evidence type="ECO:0000313" key="2">
    <source>
        <dbReference type="Proteomes" id="UP000053676"/>
    </source>
</evidence>
<organism evidence="1 2">
    <name type="scientific">Necator americanus</name>
    <name type="common">Human hookworm</name>
    <dbReference type="NCBI Taxonomy" id="51031"/>
    <lineage>
        <taxon>Eukaryota</taxon>
        <taxon>Metazoa</taxon>
        <taxon>Ecdysozoa</taxon>
        <taxon>Nematoda</taxon>
        <taxon>Chromadorea</taxon>
        <taxon>Rhabditida</taxon>
        <taxon>Rhabditina</taxon>
        <taxon>Rhabditomorpha</taxon>
        <taxon>Strongyloidea</taxon>
        <taxon>Ancylostomatidae</taxon>
        <taxon>Bunostominae</taxon>
        <taxon>Necator</taxon>
    </lineage>
</organism>
<accession>W2TV35</accession>
<evidence type="ECO:0000313" key="1">
    <source>
        <dbReference type="EMBL" id="ETN84926.1"/>
    </source>
</evidence>
<dbReference type="Proteomes" id="UP000053676">
    <property type="component" value="Unassembled WGS sequence"/>
</dbReference>
<name>W2TV35_NECAM</name>
<dbReference type="AlphaFoldDB" id="W2TV35"/>
<dbReference type="CTD" id="25341528"/>
<gene>
    <name evidence="1" type="ORF">NECAME_01486</name>
</gene>